<proteinExistence type="predicted"/>
<organism evidence="2 3">
    <name type="scientific">Choiromyces venosus 120613-1</name>
    <dbReference type="NCBI Taxonomy" id="1336337"/>
    <lineage>
        <taxon>Eukaryota</taxon>
        <taxon>Fungi</taxon>
        <taxon>Dikarya</taxon>
        <taxon>Ascomycota</taxon>
        <taxon>Pezizomycotina</taxon>
        <taxon>Pezizomycetes</taxon>
        <taxon>Pezizales</taxon>
        <taxon>Tuberaceae</taxon>
        <taxon>Choiromyces</taxon>
    </lineage>
</organism>
<protein>
    <submittedName>
        <fullName evidence="2">Uncharacterized protein</fullName>
    </submittedName>
</protein>
<keyword evidence="1" id="KW-0472">Membrane</keyword>
<evidence type="ECO:0000256" key="1">
    <source>
        <dbReference type="SAM" id="Phobius"/>
    </source>
</evidence>
<feature type="transmembrane region" description="Helical" evidence="1">
    <location>
        <begin position="6"/>
        <end position="30"/>
    </location>
</feature>
<reference evidence="2 3" key="1">
    <citation type="journal article" date="2018" name="Nat. Ecol. Evol.">
        <title>Pezizomycetes genomes reveal the molecular basis of ectomycorrhizal truffle lifestyle.</title>
        <authorList>
            <person name="Murat C."/>
            <person name="Payen T."/>
            <person name="Noel B."/>
            <person name="Kuo A."/>
            <person name="Morin E."/>
            <person name="Chen J."/>
            <person name="Kohler A."/>
            <person name="Krizsan K."/>
            <person name="Balestrini R."/>
            <person name="Da Silva C."/>
            <person name="Montanini B."/>
            <person name="Hainaut M."/>
            <person name="Levati E."/>
            <person name="Barry K.W."/>
            <person name="Belfiori B."/>
            <person name="Cichocki N."/>
            <person name="Clum A."/>
            <person name="Dockter R.B."/>
            <person name="Fauchery L."/>
            <person name="Guy J."/>
            <person name="Iotti M."/>
            <person name="Le Tacon F."/>
            <person name="Lindquist E.A."/>
            <person name="Lipzen A."/>
            <person name="Malagnac F."/>
            <person name="Mello A."/>
            <person name="Molinier V."/>
            <person name="Miyauchi S."/>
            <person name="Poulain J."/>
            <person name="Riccioni C."/>
            <person name="Rubini A."/>
            <person name="Sitrit Y."/>
            <person name="Splivallo R."/>
            <person name="Traeger S."/>
            <person name="Wang M."/>
            <person name="Zifcakova L."/>
            <person name="Wipf D."/>
            <person name="Zambonelli A."/>
            <person name="Paolocci F."/>
            <person name="Nowrousian M."/>
            <person name="Ottonello S."/>
            <person name="Baldrian P."/>
            <person name="Spatafora J.W."/>
            <person name="Henrissat B."/>
            <person name="Nagy L.G."/>
            <person name="Aury J.M."/>
            <person name="Wincker P."/>
            <person name="Grigoriev I.V."/>
            <person name="Bonfante P."/>
            <person name="Martin F.M."/>
        </authorList>
    </citation>
    <scope>NUCLEOTIDE SEQUENCE [LARGE SCALE GENOMIC DNA]</scope>
    <source>
        <strain evidence="2 3">120613-1</strain>
    </source>
</reference>
<dbReference type="Proteomes" id="UP000276215">
    <property type="component" value="Unassembled WGS sequence"/>
</dbReference>
<dbReference type="Pfam" id="PF23670">
    <property type="entry name" value="PIGBOS1"/>
    <property type="match status" value="1"/>
</dbReference>
<dbReference type="InterPro" id="IPR057394">
    <property type="entry name" value="PIGBOS1"/>
</dbReference>
<keyword evidence="1" id="KW-0812">Transmembrane</keyword>
<dbReference type="EMBL" id="ML120376">
    <property type="protein sequence ID" value="RPB00968.1"/>
    <property type="molecule type" value="Genomic_DNA"/>
</dbReference>
<evidence type="ECO:0000313" key="3">
    <source>
        <dbReference type="Proteomes" id="UP000276215"/>
    </source>
</evidence>
<gene>
    <name evidence="2" type="ORF">L873DRAFT_719888</name>
</gene>
<evidence type="ECO:0000313" key="2">
    <source>
        <dbReference type="EMBL" id="RPB00968.1"/>
    </source>
</evidence>
<dbReference type="AlphaFoldDB" id="A0A3N4JUU6"/>
<keyword evidence="3" id="KW-1185">Reference proteome</keyword>
<dbReference type="OrthoDB" id="5398248at2759"/>
<accession>A0A3N4JUU6</accession>
<name>A0A3N4JUU6_9PEZI</name>
<keyword evidence="1" id="KW-1133">Transmembrane helix</keyword>
<sequence length="111" mass="12428">MRGQAAIFPIGFAVLFGIVNGIAIFQPLVVEQRLKTIRDENGVVDHAADEVSPSDSQKKLPVRLEVEANKMRNTQMKEMKCTGVLNPTLKMEGEGEVEPVKVPASWYQFWK</sequence>